<sequence length="598" mass="69309">MNNNIFNKWSRMAFIASGLILASCSQDFLDTTPTDQVASSVIWTSKNLAERVVNGIYEHMTYEYRDNPWLTCNMTDAFTEIEDEDMNWVNGNAPLLMGSSTASSGIYADMWRKMYETIYRCNDVIDHIDQVPDMTDQEKEKAKGEALIARGWHYYRLNVLYRGVPIYEHVYDNTNCTKARSTADEVWKQIIDDCTNAINNPSLPDKNATNDANWGRMTKGAAYFLRGQVYLWQKEWAKAEADFKKLGSIGYKLFNSYGPMFTVENEKNDEYILQYQYTEDESCGNFFSWTYGNRNSKGYSWNNYIPNPYFVDSYQKADGSKFNIDDILPGYTKMKPGARVVFYLRNGLTDEEIKAFQKKYEADGIDMSKYLPDGNEERLAKVYNDRDPRMAQNFILPYSHYIGGCTGQDIKYTLRWPYRGSDGAEPYDLRTDTNDRFYYLWRKFVWVGASLKDQGRSPIDIPVFRYAEALLGLAEALNEQGKTDEAVNVLNQVRNRAGVAPLTMTAGKPTSVTGTDNLRTRIQDEYGWELAGENRMFWHELRWGIWKDKKFNKGNGMTEIWGTKRYTNTFQGDYSILWPIPQKELEMNANLKQNPGWY</sequence>
<organism evidence="8 9">
    <name type="scientific">Hoylesella buccalis DNF00853</name>
    <dbReference type="NCBI Taxonomy" id="1401074"/>
    <lineage>
        <taxon>Bacteria</taxon>
        <taxon>Pseudomonadati</taxon>
        <taxon>Bacteroidota</taxon>
        <taxon>Bacteroidia</taxon>
        <taxon>Bacteroidales</taxon>
        <taxon>Prevotellaceae</taxon>
        <taxon>Hoylesella</taxon>
    </lineage>
</organism>
<reference evidence="8 9" key="1">
    <citation type="submission" date="2014-07" db="EMBL/GenBank/DDBJ databases">
        <authorList>
            <person name="McCorrison J."/>
            <person name="Sanka R."/>
            <person name="Torralba M."/>
            <person name="Gillis M."/>
            <person name="Haft D.H."/>
            <person name="Methe B."/>
            <person name="Sutton G."/>
            <person name="Nelson K.E."/>
        </authorList>
    </citation>
    <scope>NUCLEOTIDE SEQUENCE [LARGE SCALE GENOMIC DNA]</scope>
    <source>
        <strain evidence="8 9">DNF00853</strain>
    </source>
</reference>
<evidence type="ECO:0000259" key="6">
    <source>
        <dbReference type="Pfam" id="PF07980"/>
    </source>
</evidence>
<evidence type="ECO:0000259" key="7">
    <source>
        <dbReference type="Pfam" id="PF14322"/>
    </source>
</evidence>
<keyword evidence="4" id="KW-0472">Membrane</keyword>
<dbReference type="Pfam" id="PF07980">
    <property type="entry name" value="SusD_RagB"/>
    <property type="match status" value="1"/>
</dbReference>
<evidence type="ECO:0000256" key="2">
    <source>
        <dbReference type="ARBA" id="ARBA00006275"/>
    </source>
</evidence>
<evidence type="ECO:0000256" key="4">
    <source>
        <dbReference type="ARBA" id="ARBA00023136"/>
    </source>
</evidence>
<dbReference type="SUPFAM" id="SSF48452">
    <property type="entry name" value="TPR-like"/>
    <property type="match status" value="1"/>
</dbReference>
<protein>
    <recommendedName>
        <fullName evidence="10">Starch-binding protein</fullName>
    </recommendedName>
</protein>
<keyword evidence="3" id="KW-0732">Signal</keyword>
<keyword evidence="5" id="KW-0998">Cell outer membrane</keyword>
<dbReference type="OrthoDB" id="1109873at2"/>
<dbReference type="Gene3D" id="1.25.40.390">
    <property type="match status" value="1"/>
</dbReference>
<dbReference type="Pfam" id="PF14322">
    <property type="entry name" value="SusD-like_3"/>
    <property type="match status" value="1"/>
</dbReference>
<dbReference type="InterPro" id="IPR011990">
    <property type="entry name" value="TPR-like_helical_dom_sf"/>
</dbReference>
<dbReference type="InterPro" id="IPR012944">
    <property type="entry name" value="SusD_RagB_dom"/>
</dbReference>
<evidence type="ECO:0000256" key="1">
    <source>
        <dbReference type="ARBA" id="ARBA00004442"/>
    </source>
</evidence>
<feature type="domain" description="SusD-like N-terminal" evidence="7">
    <location>
        <begin position="27"/>
        <end position="231"/>
    </location>
</feature>
<dbReference type="EMBL" id="JRNN01000095">
    <property type="protein sequence ID" value="KGF33092.1"/>
    <property type="molecule type" value="Genomic_DNA"/>
</dbReference>
<accession>A0A096AR43</accession>
<dbReference type="AlphaFoldDB" id="A0A096AR43"/>
<evidence type="ECO:0000256" key="3">
    <source>
        <dbReference type="ARBA" id="ARBA00022729"/>
    </source>
</evidence>
<evidence type="ECO:0000313" key="9">
    <source>
        <dbReference type="Proteomes" id="UP000029556"/>
    </source>
</evidence>
<dbReference type="InterPro" id="IPR033985">
    <property type="entry name" value="SusD-like_N"/>
</dbReference>
<dbReference type="GO" id="GO:0009279">
    <property type="term" value="C:cell outer membrane"/>
    <property type="evidence" value="ECO:0007669"/>
    <property type="project" value="UniProtKB-SubCell"/>
</dbReference>
<evidence type="ECO:0008006" key="10">
    <source>
        <dbReference type="Google" id="ProtNLM"/>
    </source>
</evidence>
<feature type="domain" description="RagB/SusD" evidence="6">
    <location>
        <begin position="270"/>
        <end position="597"/>
    </location>
</feature>
<comment type="subcellular location">
    <subcellularLocation>
        <location evidence="1">Cell outer membrane</location>
    </subcellularLocation>
</comment>
<name>A0A096AR43_9BACT</name>
<comment type="similarity">
    <text evidence="2">Belongs to the SusD family.</text>
</comment>
<proteinExistence type="inferred from homology"/>
<evidence type="ECO:0000313" key="8">
    <source>
        <dbReference type="EMBL" id="KGF33092.1"/>
    </source>
</evidence>
<evidence type="ECO:0000256" key="5">
    <source>
        <dbReference type="ARBA" id="ARBA00023237"/>
    </source>
</evidence>
<dbReference type="Proteomes" id="UP000029556">
    <property type="component" value="Unassembled WGS sequence"/>
</dbReference>
<comment type="caution">
    <text evidence="8">The sequence shown here is derived from an EMBL/GenBank/DDBJ whole genome shotgun (WGS) entry which is preliminary data.</text>
</comment>
<gene>
    <name evidence="8" type="ORF">HMPREF2137_11760</name>
</gene>